<dbReference type="InterPro" id="IPR006016">
    <property type="entry name" value="UspA"/>
</dbReference>
<keyword evidence="4" id="KW-0808">Transferase</keyword>
<dbReference type="Pfam" id="PF00582">
    <property type="entry name" value="Usp"/>
    <property type="match status" value="1"/>
</dbReference>
<dbReference type="STRING" id="1114924.SAMN05216258_103131"/>
<sequence>MSIKTITVFVDGGPASDARLAAACEMALKHDAHVVAVAFARQFDMGVYAMPGAEMAMDLSAIDTARAEAKELAKHAEAKMQAAGVSADARWASSIAAGLEETAARAARHSDIAVVGPAGGDGPAGEAAEAAFEGALFGSGRPVLMLPEGWSKPIGTKIMLCWDGSHVAARALQDAMPFIKAAGAVTIAIVDPEPGVDGTGEEPGADIATVIARHGVKVEVKTMARAGASVAERLMATAEEMGADLMVMGGYGHSRLREAIFSGVSRSVLEAPTAPVLVSH</sequence>
<dbReference type="OrthoDB" id="9804721at2"/>
<dbReference type="RefSeq" id="WP_092858932.1">
    <property type="nucleotide sequence ID" value="NZ_FOQH01000003.1"/>
</dbReference>
<dbReference type="PANTHER" id="PTHR46268:SF15">
    <property type="entry name" value="UNIVERSAL STRESS PROTEIN HP_0031"/>
    <property type="match status" value="1"/>
</dbReference>
<dbReference type="AlphaFoldDB" id="A0A1I3E1F9"/>
<dbReference type="Proteomes" id="UP000199377">
    <property type="component" value="Unassembled WGS sequence"/>
</dbReference>
<dbReference type="InterPro" id="IPR006015">
    <property type="entry name" value="Universal_stress_UspA"/>
</dbReference>
<evidence type="ECO:0000313" key="5">
    <source>
        <dbReference type="Proteomes" id="UP000199377"/>
    </source>
</evidence>
<dbReference type="Gene3D" id="3.40.50.12370">
    <property type="match status" value="1"/>
</dbReference>
<proteinExistence type="inferred from homology"/>
<dbReference type="InterPro" id="IPR001206">
    <property type="entry name" value="Diacylglycerol_kinase_cat_dom"/>
</dbReference>
<dbReference type="EMBL" id="FOQH01000003">
    <property type="protein sequence ID" value="SFH92830.1"/>
    <property type="molecule type" value="Genomic_DNA"/>
</dbReference>
<feature type="domain" description="UspA" evidence="2">
    <location>
        <begin position="157"/>
        <end position="279"/>
    </location>
</feature>
<reference evidence="4 5" key="1">
    <citation type="submission" date="2016-10" db="EMBL/GenBank/DDBJ databases">
        <authorList>
            <person name="de Groot N.N."/>
        </authorList>
    </citation>
    <scope>NUCLEOTIDE SEQUENCE [LARGE SCALE GENOMIC DNA]</scope>
    <source>
        <strain evidence="4 5">CGMCC 1.11030</strain>
    </source>
</reference>
<name>A0A1I3E1F9_9RHOB</name>
<protein>
    <submittedName>
        <fullName evidence="4">Diacylglycerol kinase catalytic domain-containing protein</fullName>
    </submittedName>
</protein>
<dbReference type="GO" id="GO:0016301">
    <property type="term" value="F:kinase activity"/>
    <property type="evidence" value="ECO:0007669"/>
    <property type="project" value="UniProtKB-KW"/>
</dbReference>
<feature type="domain" description="DAGKc" evidence="3">
    <location>
        <begin position="68"/>
        <end position="149"/>
    </location>
</feature>
<evidence type="ECO:0000259" key="3">
    <source>
        <dbReference type="Pfam" id="PF00781"/>
    </source>
</evidence>
<accession>A0A1I3E1F9</accession>
<evidence type="ECO:0000313" key="4">
    <source>
        <dbReference type="EMBL" id="SFH92830.1"/>
    </source>
</evidence>
<keyword evidence="5" id="KW-1185">Reference proteome</keyword>
<dbReference type="SUPFAM" id="SSF52402">
    <property type="entry name" value="Adenine nucleotide alpha hydrolases-like"/>
    <property type="match status" value="2"/>
</dbReference>
<evidence type="ECO:0000256" key="1">
    <source>
        <dbReference type="ARBA" id="ARBA00008791"/>
    </source>
</evidence>
<evidence type="ECO:0000259" key="2">
    <source>
        <dbReference type="Pfam" id="PF00582"/>
    </source>
</evidence>
<dbReference type="CDD" id="cd00293">
    <property type="entry name" value="USP-like"/>
    <property type="match status" value="1"/>
</dbReference>
<organism evidence="4 5">
    <name type="scientific">Albimonas pacifica</name>
    <dbReference type="NCBI Taxonomy" id="1114924"/>
    <lineage>
        <taxon>Bacteria</taxon>
        <taxon>Pseudomonadati</taxon>
        <taxon>Pseudomonadota</taxon>
        <taxon>Alphaproteobacteria</taxon>
        <taxon>Rhodobacterales</taxon>
        <taxon>Paracoccaceae</taxon>
        <taxon>Albimonas</taxon>
    </lineage>
</organism>
<keyword evidence="4" id="KW-0418">Kinase</keyword>
<gene>
    <name evidence="4" type="ORF">SAMN05216258_103131</name>
</gene>
<dbReference type="Pfam" id="PF00781">
    <property type="entry name" value="DAGK_cat"/>
    <property type="match status" value="1"/>
</dbReference>
<comment type="similarity">
    <text evidence="1">Belongs to the universal stress protein A family.</text>
</comment>
<dbReference type="PRINTS" id="PR01438">
    <property type="entry name" value="UNVRSLSTRESS"/>
</dbReference>
<dbReference type="PANTHER" id="PTHR46268">
    <property type="entry name" value="STRESS RESPONSE PROTEIN NHAX"/>
    <property type="match status" value="1"/>
</dbReference>